<sequence length="166" mass="19504">MRRFLEDFTYQATIYRSYFKHWWETSEQAIKEITGRTVMPTAKLQGILNDKDPQETLRQCFNYPKDSFLLDDTGVLSPEKLAEMKALSERIGTLEFIKEMARANEKIPYFFYRKAEPDVEIAIKHDDEKVIPLDPDMEVIFGNYSSLRFNLNDKPGKGKNSCIRNY</sequence>
<keyword evidence="1" id="KW-1185">Reference proteome</keyword>
<dbReference type="GeneID" id="107072274"/>
<dbReference type="RefSeq" id="XP_015187541.1">
    <property type="nucleotide sequence ID" value="XM_015332055.1"/>
</dbReference>
<gene>
    <name evidence="2" type="primary">LOC107072274</name>
</gene>
<protein>
    <submittedName>
        <fullName evidence="2">Uncharacterized protein LOC107072274</fullName>
    </submittedName>
</protein>
<proteinExistence type="predicted"/>
<reference evidence="2" key="1">
    <citation type="submission" date="2025-08" db="UniProtKB">
        <authorList>
            <consortium name="RefSeq"/>
        </authorList>
    </citation>
    <scope>IDENTIFICATION</scope>
    <source>
        <tissue evidence="2">Whole body</tissue>
    </source>
</reference>
<dbReference type="Proteomes" id="UP000694924">
    <property type="component" value="Unplaced"/>
</dbReference>
<evidence type="ECO:0000313" key="2">
    <source>
        <dbReference type="RefSeq" id="XP_015187541.1"/>
    </source>
</evidence>
<accession>A0ABM1J503</accession>
<organism evidence="1 2">
    <name type="scientific">Polistes dominula</name>
    <name type="common">European paper wasp</name>
    <name type="synonym">Vespa dominula</name>
    <dbReference type="NCBI Taxonomy" id="743375"/>
    <lineage>
        <taxon>Eukaryota</taxon>
        <taxon>Metazoa</taxon>
        <taxon>Ecdysozoa</taxon>
        <taxon>Arthropoda</taxon>
        <taxon>Hexapoda</taxon>
        <taxon>Insecta</taxon>
        <taxon>Pterygota</taxon>
        <taxon>Neoptera</taxon>
        <taxon>Endopterygota</taxon>
        <taxon>Hymenoptera</taxon>
        <taxon>Apocrita</taxon>
        <taxon>Aculeata</taxon>
        <taxon>Vespoidea</taxon>
        <taxon>Vespidae</taxon>
        <taxon>Polistinae</taxon>
        <taxon>Polistini</taxon>
        <taxon>Polistes</taxon>
    </lineage>
</organism>
<name>A0ABM1J503_POLDO</name>
<evidence type="ECO:0000313" key="1">
    <source>
        <dbReference type="Proteomes" id="UP000694924"/>
    </source>
</evidence>